<keyword evidence="3 7" id="KW-0547">Nucleotide-binding</keyword>
<dbReference type="InterPro" id="IPR022380">
    <property type="entry name" value="Glu-Q_tRNA(Asp)_Synthase"/>
</dbReference>
<feature type="binding site" evidence="7">
    <location>
        <position position="115"/>
    </location>
    <ligand>
        <name>Zn(2+)</name>
        <dbReference type="ChEBI" id="CHEBI:29105"/>
    </ligand>
</feature>
<dbReference type="PANTHER" id="PTHR43311">
    <property type="entry name" value="GLUTAMATE--TRNA LIGASE"/>
    <property type="match status" value="1"/>
</dbReference>
<dbReference type="PANTHER" id="PTHR43311:SF1">
    <property type="entry name" value="GLUTAMYL-Q TRNA(ASP) SYNTHETASE"/>
    <property type="match status" value="1"/>
</dbReference>
<feature type="domain" description="Glutamyl/glutaminyl-tRNA synthetase class Ib catalytic" evidence="10">
    <location>
        <begin position="21"/>
        <end position="264"/>
    </location>
</feature>
<dbReference type="GO" id="GO:0005829">
    <property type="term" value="C:cytosol"/>
    <property type="evidence" value="ECO:0007669"/>
    <property type="project" value="TreeGrafter"/>
</dbReference>
<protein>
    <recommendedName>
        <fullName evidence="7">Glutamyl-Q tRNA(Asp) synthetase</fullName>
        <shortName evidence="7">Glu-Q-RSs</shortName>
        <ecNumber evidence="7">6.1.1.-</ecNumber>
    </recommendedName>
</protein>
<feature type="binding site" evidence="7">
    <location>
        <begin position="21"/>
        <end position="25"/>
    </location>
    <ligand>
        <name>L-glutamate</name>
        <dbReference type="ChEBI" id="CHEBI:29985"/>
    </ligand>
</feature>
<evidence type="ECO:0000256" key="9">
    <source>
        <dbReference type="SAM" id="MobiDB-lite"/>
    </source>
</evidence>
<dbReference type="GO" id="GO:0006400">
    <property type="term" value="P:tRNA modification"/>
    <property type="evidence" value="ECO:0007669"/>
    <property type="project" value="InterPro"/>
</dbReference>
<feature type="binding site" evidence="7">
    <location>
        <position position="134"/>
    </location>
    <ligand>
        <name>Zn(2+)</name>
        <dbReference type="ChEBI" id="CHEBI:29105"/>
    </ligand>
</feature>
<evidence type="ECO:0000256" key="8">
    <source>
        <dbReference type="RuleBase" id="RU363037"/>
    </source>
</evidence>
<dbReference type="PRINTS" id="PR00987">
    <property type="entry name" value="TRNASYNTHGLU"/>
</dbReference>
<dbReference type="GeneID" id="92767802"/>
<evidence type="ECO:0000256" key="3">
    <source>
        <dbReference type="ARBA" id="ARBA00022741"/>
    </source>
</evidence>
<evidence type="ECO:0000256" key="5">
    <source>
        <dbReference type="ARBA" id="ARBA00022840"/>
    </source>
</evidence>
<evidence type="ECO:0000313" key="11">
    <source>
        <dbReference type="EMBL" id="WET44363.1"/>
    </source>
</evidence>
<evidence type="ECO:0000256" key="6">
    <source>
        <dbReference type="ARBA" id="ARBA00023146"/>
    </source>
</evidence>
<dbReference type="EC" id="6.1.1.-" evidence="7"/>
<dbReference type="GO" id="GO:0004818">
    <property type="term" value="F:glutamate-tRNA ligase activity"/>
    <property type="evidence" value="ECO:0007669"/>
    <property type="project" value="TreeGrafter"/>
</dbReference>
<feature type="short sequence motif" description="'KMSKS' region" evidence="7">
    <location>
        <begin position="255"/>
        <end position="259"/>
    </location>
</feature>
<dbReference type="GO" id="GO:0005524">
    <property type="term" value="F:ATP binding"/>
    <property type="evidence" value="ECO:0007669"/>
    <property type="project" value="UniProtKB-KW"/>
</dbReference>
<proteinExistence type="inferred from homology"/>
<feature type="short sequence motif" description="'HIGH' region" evidence="7">
    <location>
        <begin position="24"/>
        <end position="34"/>
    </location>
</feature>
<dbReference type="InterPro" id="IPR000924">
    <property type="entry name" value="Glu/Gln-tRNA-synth"/>
</dbReference>
<keyword evidence="4 7" id="KW-0862">Zinc</keyword>
<evidence type="ECO:0000256" key="2">
    <source>
        <dbReference type="ARBA" id="ARBA00022723"/>
    </source>
</evidence>
<evidence type="ECO:0000259" key="10">
    <source>
        <dbReference type="Pfam" id="PF00749"/>
    </source>
</evidence>
<sequence>MANSKQAITVNSSKLLPPTGRYAPSPTGRLHLGNLRTAVLAWAHARAQGGRFIVRIEDIDRQRSRPEYEAQQLADLEAIGINWDGTPVRQSERSDLYESALADLTQRGLTYPCFCTRREILAASSAPHGVPGQYPGTCRSLDDEHLAAKKAEFAAAGRRPSIRLKSQVREGTATDELHGEITAPIDDFVLQRADDMWAYNLAVVVDDAEQGVTEVVRGDDLMSSAPRQAYLAGLLGYAAPSFVHVPLVVNSEGRRLSKRDGDVTLGEVPVGAAQRWILDSLGGGNGSDGGDGSDGGASAELDSIADLPEALRAGLEIPRGQVIF</sequence>
<keyword evidence="1 7" id="KW-0436">Ligase</keyword>
<dbReference type="AlphaFoldDB" id="A0AB38XXG4"/>
<evidence type="ECO:0000256" key="1">
    <source>
        <dbReference type="ARBA" id="ARBA00022598"/>
    </source>
</evidence>
<evidence type="ECO:0000256" key="7">
    <source>
        <dbReference type="HAMAP-Rule" id="MF_01428"/>
    </source>
</evidence>
<feature type="binding site" evidence="7">
    <location>
        <position position="113"/>
    </location>
    <ligand>
        <name>Zn(2+)</name>
        <dbReference type="ChEBI" id="CHEBI:29105"/>
    </ligand>
</feature>
<feature type="compositionally biased region" description="Polar residues" evidence="9">
    <location>
        <begin position="1"/>
        <end position="14"/>
    </location>
</feature>
<dbReference type="EMBL" id="CP120206">
    <property type="protein sequence ID" value="WET44363.1"/>
    <property type="molecule type" value="Genomic_DNA"/>
</dbReference>
<feature type="binding site" evidence="7">
    <location>
        <position position="57"/>
    </location>
    <ligand>
        <name>L-glutamate</name>
        <dbReference type="ChEBI" id="CHEBI:29985"/>
    </ligand>
</feature>
<organism evidence="11 12">
    <name type="scientific">Corynebacterium amycolatum</name>
    <dbReference type="NCBI Taxonomy" id="43765"/>
    <lineage>
        <taxon>Bacteria</taxon>
        <taxon>Bacillati</taxon>
        <taxon>Actinomycetota</taxon>
        <taxon>Actinomycetes</taxon>
        <taxon>Mycobacteriales</taxon>
        <taxon>Corynebacteriaceae</taxon>
        <taxon>Corynebacterium</taxon>
    </lineage>
</organism>
<dbReference type="NCBIfam" id="NF004314">
    <property type="entry name" value="PRK05710.1-3"/>
    <property type="match status" value="1"/>
</dbReference>
<keyword evidence="5 7" id="KW-0067">ATP-binding</keyword>
<dbReference type="Proteomes" id="UP001220238">
    <property type="component" value="Chromosome"/>
</dbReference>
<dbReference type="RefSeq" id="WP_052155566.1">
    <property type="nucleotide sequence ID" value="NZ_CP046975.1"/>
</dbReference>
<dbReference type="InterPro" id="IPR020058">
    <property type="entry name" value="Glu/Gln-tRNA-synth_Ib_cat-dom"/>
</dbReference>
<comment type="similarity">
    <text evidence="7">Belongs to the class-I aminoacyl-tRNA synthetase family. GluQ subfamily.</text>
</comment>
<dbReference type="InterPro" id="IPR049940">
    <property type="entry name" value="GluQ/Sye"/>
</dbReference>
<dbReference type="SUPFAM" id="SSF52374">
    <property type="entry name" value="Nucleotidylyl transferase"/>
    <property type="match status" value="1"/>
</dbReference>
<feature type="region of interest" description="Disordered" evidence="9">
    <location>
        <begin position="1"/>
        <end position="22"/>
    </location>
</feature>
<feature type="binding site" evidence="7">
    <location>
        <position position="199"/>
    </location>
    <ligand>
        <name>L-glutamate</name>
        <dbReference type="ChEBI" id="CHEBI:29985"/>
    </ligand>
</feature>
<dbReference type="NCBIfam" id="TIGR03838">
    <property type="entry name" value="queuosine_YadB"/>
    <property type="match status" value="1"/>
</dbReference>
<dbReference type="GO" id="GO:0006424">
    <property type="term" value="P:glutamyl-tRNA aminoacylation"/>
    <property type="evidence" value="ECO:0007669"/>
    <property type="project" value="InterPro"/>
</dbReference>
<keyword evidence="6 7" id="KW-0030">Aminoacyl-tRNA synthetase</keyword>
<comment type="function">
    <text evidence="7">Catalyzes the tRNA-independent activation of glutamate in presence of ATP and the subsequent transfer of glutamate onto a tRNA(Asp). Glutamate is transferred on the 2-amino-5-(4,5-dihydroxy-2-cyclopenten-1-yl) moiety of the queuosine in the wobble position of the QUC anticodon.</text>
</comment>
<feature type="binding site" evidence="7">
    <location>
        <position position="138"/>
    </location>
    <ligand>
        <name>Zn(2+)</name>
        <dbReference type="ChEBI" id="CHEBI:29105"/>
    </ligand>
</feature>
<dbReference type="InterPro" id="IPR001412">
    <property type="entry name" value="aa-tRNA-synth_I_CS"/>
</dbReference>
<name>A0AB38XXG4_CORAY</name>
<dbReference type="HAMAP" id="MF_01428">
    <property type="entry name" value="Glu_Q_tRNA_synth"/>
    <property type="match status" value="1"/>
</dbReference>
<evidence type="ECO:0000256" key="4">
    <source>
        <dbReference type="ARBA" id="ARBA00022833"/>
    </source>
</evidence>
<keyword evidence="8" id="KW-0648">Protein biosynthesis</keyword>
<dbReference type="NCBIfam" id="NF004315">
    <property type="entry name" value="PRK05710.1-4"/>
    <property type="match status" value="1"/>
</dbReference>
<dbReference type="InterPro" id="IPR014729">
    <property type="entry name" value="Rossmann-like_a/b/a_fold"/>
</dbReference>
<dbReference type="GO" id="GO:0008270">
    <property type="term" value="F:zinc ion binding"/>
    <property type="evidence" value="ECO:0007669"/>
    <property type="project" value="UniProtKB-UniRule"/>
</dbReference>
<gene>
    <name evidence="11" type="primary">gluQRS</name>
    <name evidence="7" type="synonym">gluQ</name>
    <name evidence="11" type="ORF">P2W56_02655</name>
</gene>
<feature type="binding site" evidence="7">
    <location>
        <position position="258"/>
    </location>
    <ligand>
        <name>ATP</name>
        <dbReference type="ChEBI" id="CHEBI:30616"/>
    </ligand>
</feature>
<comment type="cofactor">
    <cofactor evidence="7">
        <name>Zn(2+)</name>
        <dbReference type="ChEBI" id="CHEBI:29105"/>
    </cofactor>
    <text evidence="7">Binds 1 zinc ion per subunit.</text>
</comment>
<keyword evidence="2 7" id="KW-0479">Metal-binding</keyword>
<evidence type="ECO:0000313" key="12">
    <source>
        <dbReference type="Proteomes" id="UP001220238"/>
    </source>
</evidence>
<feature type="binding site" evidence="7">
    <location>
        <position position="217"/>
    </location>
    <ligand>
        <name>L-glutamate</name>
        <dbReference type="ChEBI" id="CHEBI:29985"/>
    </ligand>
</feature>
<accession>A0AB38XXG4</accession>
<dbReference type="Pfam" id="PF00749">
    <property type="entry name" value="tRNA-synt_1c"/>
    <property type="match status" value="1"/>
</dbReference>
<dbReference type="PROSITE" id="PS00178">
    <property type="entry name" value="AA_TRNA_LIGASE_I"/>
    <property type="match status" value="1"/>
</dbReference>
<reference evidence="11" key="1">
    <citation type="submission" date="2023-03" db="EMBL/GenBank/DDBJ databases">
        <title>Corynebacterium amycolatum SB-1.</title>
        <authorList>
            <person name="Jo H."/>
        </authorList>
    </citation>
    <scope>NUCLEOTIDE SEQUENCE</scope>
    <source>
        <strain evidence="11">SB-1</strain>
    </source>
</reference>
<dbReference type="Gene3D" id="3.40.50.620">
    <property type="entry name" value="HUPs"/>
    <property type="match status" value="1"/>
</dbReference>